<evidence type="ECO:0000313" key="1">
    <source>
        <dbReference type="EMBL" id="KAI0091516.1"/>
    </source>
</evidence>
<keyword evidence="2" id="KW-1185">Reference proteome</keyword>
<sequence>MLHDLAGGFLIPYERYVKLISLSSTSTLGTVRAKMVLLPQFIASLLSFSYGPWFQSTLAPALNEIQTTSTPHPAPQPNITKSIAIVGGGSAGLAILKTLLDLPEEVRSTWNIVLYEQRHDIGGVWLADSHPPHPPALPETPLYPRLNTNTPHPTMTYPGNPFPPNTPLFPGWEYMQQYHVDFAERHNLTSHIRVNHTVVAAGWHGNHVEGKWEIELARTDSSTPAGTFHEFFDHLIVGNGHNHYPRVPHWDGEEEWLESSPEGTSKREIQHSIFYREPERYINRTVLIVGGGASGRDAAIQVSELATVYQSLREGTEPPPEANVIVKPPISRFTKDAIIFEDNSSLTSIDSIILATGYQSIVPFLSRLPSNSNLTTPPLIYSPHTETNSTTAPHLTTNTRYIFPLYQDIFSLSPSHPPTSLTFIGLPILIANCPSDIAQSLLITHAILDPSLLPSPTQMLQTLLTHEASRRHQGYDPYYVGHKMVGGDTEAQDYQDELVRYLKERGKLPDDGKRYVEEWRRRGRRDSRLLSRAWARVQAGGKGKEKEWLEGVETEEEWADLMQRLTVWQERWESKHGGSPGETLDDGVEDYGLY</sequence>
<comment type="caution">
    <text evidence="1">The sequence shown here is derived from an EMBL/GenBank/DDBJ whole genome shotgun (WGS) entry which is preliminary data.</text>
</comment>
<proteinExistence type="predicted"/>
<dbReference type="Proteomes" id="UP001055072">
    <property type="component" value="Unassembled WGS sequence"/>
</dbReference>
<dbReference type="EMBL" id="MU274905">
    <property type="protein sequence ID" value="KAI0091516.1"/>
    <property type="molecule type" value="Genomic_DNA"/>
</dbReference>
<organism evidence="1 2">
    <name type="scientific">Irpex rosettiformis</name>
    <dbReference type="NCBI Taxonomy" id="378272"/>
    <lineage>
        <taxon>Eukaryota</taxon>
        <taxon>Fungi</taxon>
        <taxon>Dikarya</taxon>
        <taxon>Basidiomycota</taxon>
        <taxon>Agaricomycotina</taxon>
        <taxon>Agaricomycetes</taxon>
        <taxon>Polyporales</taxon>
        <taxon>Irpicaceae</taxon>
        <taxon>Irpex</taxon>
    </lineage>
</organism>
<evidence type="ECO:0000313" key="2">
    <source>
        <dbReference type="Proteomes" id="UP001055072"/>
    </source>
</evidence>
<accession>A0ACB8UBA2</accession>
<name>A0ACB8UBA2_9APHY</name>
<gene>
    <name evidence="1" type="ORF">BDY19DRAFT_991213</name>
</gene>
<reference evidence="1" key="1">
    <citation type="journal article" date="2021" name="Environ. Microbiol.">
        <title>Gene family expansions and transcriptome signatures uncover fungal adaptations to wood decay.</title>
        <authorList>
            <person name="Hage H."/>
            <person name="Miyauchi S."/>
            <person name="Viragh M."/>
            <person name="Drula E."/>
            <person name="Min B."/>
            <person name="Chaduli D."/>
            <person name="Navarro D."/>
            <person name="Favel A."/>
            <person name="Norest M."/>
            <person name="Lesage-Meessen L."/>
            <person name="Balint B."/>
            <person name="Merenyi Z."/>
            <person name="de Eugenio L."/>
            <person name="Morin E."/>
            <person name="Martinez A.T."/>
            <person name="Baldrian P."/>
            <person name="Stursova M."/>
            <person name="Martinez M.J."/>
            <person name="Novotny C."/>
            <person name="Magnuson J.K."/>
            <person name="Spatafora J.W."/>
            <person name="Maurice S."/>
            <person name="Pangilinan J."/>
            <person name="Andreopoulos W."/>
            <person name="LaButti K."/>
            <person name="Hundley H."/>
            <person name="Na H."/>
            <person name="Kuo A."/>
            <person name="Barry K."/>
            <person name="Lipzen A."/>
            <person name="Henrissat B."/>
            <person name="Riley R."/>
            <person name="Ahrendt S."/>
            <person name="Nagy L.G."/>
            <person name="Grigoriev I.V."/>
            <person name="Martin F."/>
            <person name="Rosso M.N."/>
        </authorList>
    </citation>
    <scope>NUCLEOTIDE SEQUENCE</scope>
    <source>
        <strain evidence="1">CBS 384.51</strain>
    </source>
</reference>
<protein>
    <submittedName>
        <fullName evidence="1">Uncharacterized protein</fullName>
    </submittedName>
</protein>